<reference evidence="4" key="1">
    <citation type="submission" date="2017-04" db="EMBL/GenBank/DDBJ databases">
        <authorList>
            <person name="Varghese N."/>
            <person name="Submissions S."/>
        </authorList>
    </citation>
    <scope>NUCLEOTIDE SEQUENCE [LARGE SCALE GENOMIC DNA]</scope>
    <source>
        <strain evidence="4">RKEM611</strain>
    </source>
</reference>
<dbReference type="Proteomes" id="UP000192907">
    <property type="component" value="Unassembled WGS sequence"/>
</dbReference>
<protein>
    <recommendedName>
        <fullName evidence="5">Arsenate reductase</fullName>
    </recommendedName>
</protein>
<name>A0A1Y6BAK1_9BACT</name>
<dbReference type="Pfam" id="PF03960">
    <property type="entry name" value="ArsC"/>
    <property type="match status" value="1"/>
</dbReference>
<dbReference type="InterPro" id="IPR006660">
    <property type="entry name" value="Arsenate_reductase-like"/>
</dbReference>
<evidence type="ECO:0000256" key="2">
    <source>
        <dbReference type="PROSITE-ProRule" id="PRU01282"/>
    </source>
</evidence>
<sequence>MLKIYEYKNCSTCKKAIKFLDSSDLEYKAIPIVDQPPSKAEIKKMLSYLDGDIKKLFNTSGQVYREMGLKEQLPNMSSTEAIELLSEHGKLIKRPFLIGKDFGTVGFKEDRWSDLLL</sequence>
<dbReference type="EMBL" id="FWZT01000001">
    <property type="protein sequence ID" value="SME90478.1"/>
    <property type="molecule type" value="Genomic_DNA"/>
</dbReference>
<organism evidence="3 4">
    <name type="scientific">Pseudobacteriovorax antillogorgiicola</name>
    <dbReference type="NCBI Taxonomy" id="1513793"/>
    <lineage>
        <taxon>Bacteria</taxon>
        <taxon>Pseudomonadati</taxon>
        <taxon>Bdellovibrionota</taxon>
        <taxon>Oligoflexia</taxon>
        <taxon>Oligoflexales</taxon>
        <taxon>Pseudobacteriovoracaceae</taxon>
        <taxon>Pseudobacteriovorax</taxon>
    </lineage>
</organism>
<proteinExistence type="inferred from homology"/>
<gene>
    <name evidence="3" type="ORF">SAMN06296036_101369</name>
</gene>
<dbReference type="RefSeq" id="WP_234996059.1">
    <property type="nucleotide sequence ID" value="NZ_FWZT01000001.1"/>
</dbReference>
<dbReference type="PANTHER" id="PTHR30041:SF8">
    <property type="entry name" value="PROTEIN YFFB"/>
    <property type="match status" value="1"/>
</dbReference>
<dbReference type="STRING" id="1513793.SAMN06296036_101369"/>
<dbReference type="InterPro" id="IPR036249">
    <property type="entry name" value="Thioredoxin-like_sf"/>
</dbReference>
<keyword evidence="4" id="KW-1185">Reference proteome</keyword>
<comment type="similarity">
    <text evidence="1 2">Belongs to the ArsC family.</text>
</comment>
<dbReference type="NCBIfam" id="TIGR01617">
    <property type="entry name" value="arsC_related"/>
    <property type="match status" value="1"/>
</dbReference>
<evidence type="ECO:0000313" key="3">
    <source>
        <dbReference type="EMBL" id="SME90478.1"/>
    </source>
</evidence>
<dbReference type="Gene3D" id="3.40.30.10">
    <property type="entry name" value="Glutaredoxin"/>
    <property type="match status" value="1"/>
</dbReference>
<dbReference type="PANTHER" id="PTHR30041">
    <property type="entry name" value="ARSENATE REDUCTASE"/>
    <property type="match status" value="1"/>
</dbReference>
<dbReference type="InterPro" id="IPR006504">
    <property type="entry name" value="Tscrpt_reg_Spx/MgsR"/>
</dbReference>
<dbReference type="AlphaFoldDB" id="A0A1Y6BAK1"/>
<evidence type="ECO:0000256" key="1">
    <source>
        <dbReference type="ARBA" id="ARBA00007198"/>
    </source>
</evidence>
<dbReference type="SUPFAM" id="SSF52833">
    <property type="entry name" value="Thioredoxin-like"/>
    <property type="match status" value="1"/>
</dbReference>
<evidence type="ECO:0000313" key="4">
    <source>
        <dbReference type="Proteomes" id="UP000192907"/>
    </source>
</evidence>
<evidence type="ECO:0008006" key="5">
    <source>
        <dbReference type="Google" id="ProtNLM"/>
    </source>
</evidence>
<accession>A0A1Y6BAK1</accession>
<dbReference type="CDD" id="cd03036">
    <property type="entry name" value="ArsC_like"/>
    <property type="match status" value="1"/>
</dbReference>
<dbReference type="PROSITE" id="PS51353">
    <property type="entry name" value="ARSC"/>
    <property type="match status" value="1"/>
</dbReference>